<dbReference type="PANTHER" id="PTHR13315">
    <property type="entry name" value="METALLO PHOSPHOESTERASE RELATED"/>
    <property type="match status" value="1"/>
</dbReference>
<feature type="domain" description="Calcineurin-like phosphoesterase" evidence="6">
    <location>
        <begin position="56"/>
        <end position="284"/>
    </location>
</feature>
<keyword evidence="3 5" id="KW-1133">Transmembrane helix</keyword>
<dbReference type="EMBL" id="BTGC01000003">
    <property type="protein sequence ID" value="GMM50325.1"/>
    <property type="molecule type" value="Genomic_DNA"/>
</dbReference>
<dbReference type="PANTHER" id="PTHR13315:SF1">
    <property type="entry name" value="PROTEIN TED1"/>
    <property type="match status" value="1"/>
</dbReference>
<dbReference type="Pfam" id="PF00149">
    <property type="entry name" value="Metallophos"/>
    <property type="match status" value="1"/>
</dbReference>
<evidence type="ECO:0000259" key="6">
    <source>
        <dbReference type="Pfam" id="PF00149"/>
    </source>
</evidence>
<dbReference type="InterPro" id="IPR004843">
    <property type="entry name" value="Calcineurin-like_PHP"/>
</dbReference>
<dbReference type="Gene3D" id="3.60.21.10">
    <property type="match status" value="1"/>
</dbReference>
<dbReference type="Proteomes" id="UP001362899">
    <property type="component" value="Unassembled WGS sequence"/>
</dbReference>
<dbReference type="InterPro" id="IPR029052">
    <property type="entry name" value="Metallo-depent_PP-like"/>
</dbReference>
<keyword evidence="8" id="KW-1185">Reference proteome</keyword>
<dbReference type="GO" id="GO:0016787">
    <property type="term" value="F:hydrolase activity"/>
    <property type="evidence" value="ECO:0007669"/>
    <property type="project" value="InterPro"/>
</dbReference>
<evidence type="ECO:0000256" key="4">
    <source>
        <dbReference type="ARBA" id="ARBA00023136"/>
    </source>
</evidence>
<dbReference type="SUPFAM" id="SSF56300">
    <property type="entry name" value="Metallo-dependent phosphatases"/>
    <property type="match status" value="1"/>
</dbReference>
<dbReference type="InterPro" id="IPR033308">
    <property type="entry name" value="PGAP5/Cdc1/Ted1"/>
</dbReference>
<proteinExistence type="predicted"/>
<dbReference type="GO" id="GO:0006506">
    <property type="term" value="P:GPI anchor biosynthetic process"/>
    <property type="evidence" value="ECO:0007669"/>
    <property type="project" value="InterPro"/>
</dbReference>
<dbReference type="GO" id="GO:0005783">
    <property type="term" value="C:endoplasmic reticulum"/>
    <property type="evidence" value="ECO:0007669"/>
    <property type="project" value="TreeGrafter"/>
</dbReference>
<protein>
    <submittedName>
        <fullName evidence="7">Ted1 protein</fullName>
    </submittedName>
</protein>
<accession>A0AAV5RG06</accession>
<keyword evidence="2 5" id="KW-0812">Transmembrane</keyword>
<comment type="caution">
    <text evidence="7">The sequence shown here is derived from an EMBL/GenBank/DDBJ whole genome shotgun (WGS) entry which is preliminary data.</text>
</comment>
<name>A0AAV5RG06_STABA</name>
<dbReference type="GO" id="GO:0016020">
    <property type="term" value="C:membrane"/>
    <property type="evidence" value="ECO:0007669"/>
    <property type="project" value="UniProtKB-SubCell"/>
</dbReference>
<evidence type="ECO:0000256" key="3">
    <source>
        <dbReference type="ARBA" id="ARBA00022989"/>
    </source>
</evidence>
<gene>
    <name evidence="7" type="ORF">DASB73_012830</name>
</gene>
<evidence type="ECO:0000313" key="7">
    <source>
        <dbReference type="EMBL" id="GMM50325.1"/>
    </source>
</evidence>
<reference evidence="7 8" key="1">
    <citation type="journal article" date="2023" name="Elife">
        <title>Identification of key yeast species and microbe-microbe interactions impacting larval growth of Drosophila in the wild.</title>
        <authorList>
            <person name="Mure A."/>
            <person name="Sugiura Y."/>
            <person name="Maeda R."/>
            <person name="Honda K."/>
            <person name="Sakurai N."/>
            <person name="Takahashi Y."/>
            <person name="Watada M."/>
            <person name="Katoh T."/>
            <person name="Gotoh A."/>
            <person name="Gotoh Y."/>
            <person name="Taniguchi I."/>
            <person name="Nakamura K."/>
            <person name="Hayashi T."/>
            <person name="Katayama T."/>
            <person name="Uemura T."/>
            <person name="Hattori Y."/>
        </authorList>
    </citation>
    <scope>NUCLEOTIDE SEQUENCE [LARGE SCALE GENOMIC DNA]</scope>
    <source>
        <strain evidence="7 8">SB-73</strain>
    </source>
</reference>
<feature type="transmembrane region" description="Helical" evidence="5">
    <location>
        <begin position="17"/>
        <end position="36"/>
    </location>
</feature>
<organism evidence="7 8">
    <name type="scientific">Starmerella bacillaris</name>
    <name type="common">Yeast</name>
    <name type="synonym">Candida zemplinina</name>
    <dbReference type="NCBI Taxonomy" id="1247836"/>
    <lineage>
        <taxon>Eukaryota</taxon>
        <taxon>Fungi</taxon>
        <taxon>Dikarya</taxon>
        <taxon>Ascomycota</taxon>
        <taxon>Saccharomycotina</taxon>
        <taxon>Dipodascomycetes</taxon>
        <taxon>Dipodascales</taxon>
        <taxon>Trichomonascaceae</taxon>
        <taxon>Starmerella</taxon>
    </lineage>
</organism>
<comment type="subcellular location">
    <subcellularLocation>
        <location evidence="1">Membrane</location>
        <topology evidence="1">Multi-pass membrane protein</topology>
    </subcellularLocation>
</comment>
<sequence length="372" mass="42528">MRGHTDNILCSTMIRRLLKALAVLDILVAIVLNLYIRNYPLIKSGCSWNPEASVKLAAFGDPQIPGLPPFIKGWYVKHLDVLGNDKYLKSIASAIRKHLKPDYVAVMGDLLSSQWIDDYEFSDRYRRYSKIFPKDEPGEIFNVSGNHDIGYHGDFTQNRIERFQVCYGELNFVAYQSPEYRIVVINSMSLDGPPDDDEWRKETVDFLDSIKDYQGSSILLNHIPQFKPNGICMDDAKFEFYDFEGHQALRSQNHMTSKSTNLILTAVFGGSDKEGLILAGHDHEGCECSYDLNKHSQIWELNPKNTGRVKEVTVRSMMGDYGGNTGLVSGLRSADGEIRWEYSLCRFHVQHIWWVTQVTTYLTLAVPFLYIF</sequence>
<dbReference type="AlphaFoldDB" id="A0AAV5RG06"/>
<evidence type="ECO:0000313" key="8">
    <source>
        <dbReference type="Proteomes" id="UP001362899"/>
    </source>
</evidence>
<evidence type="ECO:0000256" key="2">
    <source>
        <dbReference type="ARBA" id="ARBA00022692"/>
    </source>
</evidence>
<evidence type="ECO:0000256" key="1">
    <source>
        <dbReference type="ARBA" id="ARBA00004141"/>
    </source>
</evidence>
<keyword evidence="4 5" id="KW-0472">Membrane</keyword>
<evidence type="ECO:0000256" key="5">
    <source>
        <dbReference type="SAM" id="Phobius"/>
    </source>
</evidence>